<dbReference type="AlphaFoldDB" id="A0AAV5TDM5"/>
<dbReference type="EMBL" id="BTSX01000004">
    <property type="protein sequence ID" value="GMS93310.1"/>
    <property type="molecule type" value="Genomic_DNA"/>
</dbReference>
<dbReference type="Proteomes" id="UP001432027">
    <property type="component" value="Unassembled WGS sequence"/>
</dbReference>
<keyword evidence="1" id="KW-0472">Membrane</keyword>
<comment type="caution">
    <text evidence="2">The sequence shown here is derived from an EMBL/GenBank/DDBJ whole genome shotgun (WGS) entry which is preliminary data.</text>
</comment>
<proteinExistence type="predicted"/>
<reference evidence="2" key="1">
    <citation type="submission" date="2023-10" db="EMBL/GenBank/DDBJ databases">
        <title>Genome assembly of Pristionchus species.</title>
        <authorList>
            <person name="Yoshida K."/>
            <person name="Sommer R.J."/>
        </authorList>
    </citation>
    <scope>NUCLEOTIDE SEQUENCE</scope>
    <source>
        <strain evidence="2">RS0144</strain>
    </source>
</reference>
<dbReference type="PANTHER" id="PTHR46178:SF9">
    <property type="entry name" value="SEVEN TM RECEPTOR"/>
    <property type="match status" value="1"/>
</dbReference>
<keyword evidence="1" id="KW-1133">Transmembrane helix</keyword>
<gene>
    <name evidence="2" type="ORF">PENTCL1PPCAC_15485</name>
</gene>
<evidence type="ECO:0000256" key="1">
    <source>
        <dbReference type="SAM" id="Phobius"/>
    </source>
</evidence>
<evidence type="ECO:0000313" key="3">
    <source>
        <dbReference type="Proteomes" id="UP001432027"/>
    </source>
</evidence>
<name>A0AAV5TDM5_9BILA</name>
<feature type="transmembrane region" description="Helical" evidence="1">
    <location>
        <begin position="92"/>
        <end position="113"/>
    </location>
</feature>
<feature type="transmembrane region" description="Helical" evidence="1">
    <location>
        <begin position="36"/>
        <end position="56"/>
    </location>
</feature>
<protein>
    <recommendedName>
        <fullName evidence="4">G protein-coupled receptor</fullName>
    </recommendedName>
</protein>
<keyword evidence="1" id="KW-0812">Transmembrane</keyword>
<dbReference type="PANTHER" id="PTHR46178">
    <property type="entry name" value="SEVEN TM RECEPTOR"/>
    <property type="match status" value="1"/>
</dbReference>
<keyword evidence="3" id="KW-1185">Reference proteome</keyword>
<evidence type="ECO:0000313" key="2">
    <source>
        <dbReference type="EMBL" id="GMS93310.1"/>
    </source>
</evidence>
<organism evidence="2 3">
    <name type="scientific">Pristionchus entomophagus</name>
    <dbReference type="NCBI Taxonomy" id="358040"/>
    <lineage>
        <taxon>Eukaryota</taxon>
        <taxon>Metazoa</taxon>
        <taxon>Ecdysozoa</taxon>
        <taxon>Nematoda</taxon>
        <taxon>Chromadorea</taxon>
        <taxon>Rhabditida</taxon>
        <taxon>Rhabditina</taxon>
        <taxon>Diplogasteromorpha</taxon>
        <taxon>Diplogasteroidea</taxon>
        <taxon>Neodiplogasteridae</taxon>
        <taxon>Pristionchus</taxon>
    </lineage>
</organism>
<dbReference type="InterPro" id="IPR019428">
    <property type="entry name" value="7TM_GPCR_serpentine_rcpt_Str"/>
</dbReference>
<sequence>MTFGEYYKWYCYGTCIISWLYNGLLVYVVHKRRYKIGFYSYFTYFSALVDVSYSLAFATAQPFWYAGPGMLGFFSIAPWNRHFTIIQITYQFWFVSFILVLFSIVSCFTYRYGLLC</sequence>
<dbReference type="Pfam" id="PF10326">
    <property type="entry name" value="7TM_GPCR_Str"/>
    <property type="match status" value="1"/>
</dbReference>
<feature type="non-terminal residue" evidence="2">
    <location>
        <position position="116"/>
    </location>
</feature>
<feature type="transmembrane region" description="Helical" evidence="1">
    <location>
        <begin position="6"/>
        <end position="29"/>
    </location>
</feature>
<feature type="transmembrane region" description="Helical" evidence="1">
    <location>
        <begin position="62"/>
        <end position="80"/>
    </location>
</feature>
<accession>A0AAV5TDM5</accession>
<evidence type="ECO:0008006" key="4">
    <source>
        <dbReference type="Google" id="ProtNLM"/>
    </source>
</evidence>